<evidence type="ECO:0000259" key="8">
    <source>
        <dbReference type="PROSITE" id="PS50280"/>
    </source>
</evidence>
<dbReference type="OrthoDB" id="308383at2759"/>
<dbReference type="Proteomes" id="UP000275385">
    <property type="component" value="Unassembled WGS sequence"/>
</dbReference>
<dbReference type="GO" id="GO:0005634">
    <property type="term" value="C:nucleus"/>
    <property type="evidence" value="ECO:0007669"/>
    <property type="project" value="InterPro"/>
</dbReference>
<dbReference type="PROSITE" id="PS50867">
    <property type="entry name" value="PRE_SET"/>
    <property type="match status" value="1"/>
</dbReference>
<dbReference type="SMART" id="SM00468">
    <property type="entry name" value="PreSET"/>
    <property type="match status" value="1"/>
</dbReference>
<keyword evidence="5" id="KW-0949">S-adenosyl-L-methionine</keyword>
<dbReference type="InterPro" id="IPR046341">
    <property type="entry name" value="SET_dom_sf"/>
</dbReference>
<dbReference type="InterPro" id="IPR001214">
    <property type="entry name" value="SET_dom"/>
</dbReference>
<keyword evidence="12" id="KW-1185">Reference proteome</keyword>
<evidence type="ECO:0000313" key="11">
    <source>
        <dbReference type="EMBL" id="RKU42174.1"/>
    </source>
</evidence>
<feature type="domain" description="Post-SET" evidence="10">
    <location>
        <begin position="324"/>
        <end position="340"/>
    </location>
</feature>
<dbReference type="SUPFAM" id="SSF82199">
    <property type="entry name" value="SET domain"/>
    <property type="match status" value="1"/>
</dbReference>
<dbReference type="STRING" id="177199.A0A420Y2S2"/>
<evidence type="ECO:0000256" key="6">
    <source>
        <dbReference type="ARBA" id="ARBA00022723"/>
    </source>
</evidence>
<protein>
    <submittedName>
        <fullName evidence="11">Histone-lysine N-methyltransferase, H3 lysine-9 specific dim-5</fullName>
    </submittedName>
</protein>
<evidence type="ECO:0000256" key="7">
    <source>
        <dbReference type="ARBA" id="ARBA00022833"/>
    </source>
</evidence>
<dbReference type="PANTHER" id="PTHR46223">
    <property type="entry name" value="HISTONE-LYSINE N-METHYLTRANSFERASE SUV39H"/>
    <property type="match status" value="1"/>
</dbReference>
<evidence type="ECO:0000256" key="2">
    <source>
        <dbReference type="ARBA" id="ARBA00022454"/>
    </source>
</evidence>
<dbReference type="PROSITE" id="PS50868">
    <property type="entry name" value="POST_SET"/>
    <property type="match status" value="1"/>
</dbReference>
<keyword evidence="7" id="KW-0862">Zinc</keyword>
<reference evidence="11 12" key="1">
    <citation type="submission" date="2018-08" db="EMBL/GenBank/DDBJ databases">
        <title>Draft genome of the lignicolous fungus Coniochaeta pulveracea.</title>
        <authorList>
            <person name="Borstlap C.J."/>
            <person name="De Witt R.N."/>
            <person name="Botha A."/>
            <person name="Volschenk H."/>
        </authorList>
    </citation>
    <scope>NUCLEOTIDE SEQUENCE [LARGE SCALE GENOMIC DNA]</scope>
    <source>
        <strain evidence="11 12">CAB683</strain>
    </source>
</reference>
<dbReference type="PROSITE" id="PS50280">
    <property type="entry name" value="SET"/>
    <property type="match status" value="1"/>
</dbReference>
<dbReference type="PANTHER" id="PTHR46223:SF3">
    <property type="entry name" value="HISTONE-LYSINE N-METHYLTRANSFERASE SET-23"/>
    <property type="match status" value="1"/>
</dbReference>
<dbReference type="GO" id="GO:0032259">
    <property type="term" value="P:methylation"/>
    <property type="evidence" value="ECO:0007669"/>
    <property type="project" value="UniProtKB-KW"/>
</dbReference>
<proteinExistence type="predicted"/>
<sequence length="340" mass="38941">MEEVTKRHFFEHGKLEPESAERLSCHLCQIRSFATHKKLPITIVNETGDGATIPPTFRFIDHSILRDGVEAAGDEFRSGCDCANDDDCMYGTCLCLQAMASDSESDDERRPIARQRKKRFAYYSSGMKSGLLRSRILNSLEPIYECHQSCNCSKQCPNRVVDRGRTIPLQIFRTDNQRGWGVRSTVDIKKGQYVDCYLGEVITSEEANRRRNESGTSITTRHKDVYLFALDKFMNEESPDPRLRGDPLEVDGEFMGGPTRFINHSCDPNMRIFARVGDQADMHIHDLAFFAIKDIDRLTELTFDYQNGQQDLDNDAHNPKLKSHMTKCRCGSKRCRGYLW</sequence>
<dbReference type="EMBL" id="QVQW01000060">
    <property type="protein sequence ID" value="RKU42174.1"/>
    <property type="molecule type" value="Genomic_DNA"/>
</dbReference>
<dbReference type="SMART" id="SM00317">
    <property type="entry name" value="SET"/>
    <property type="match status" value="1"/>
</dbReference>
<evidence type="ECO:0000313" key="12">
    <source>
        <dbReference type="Proteomes" id="UP000275385"/>
    </source>
</evidence>
<keyword evidence="6" id="KW-0479">Metal-binding</keyword>
<dbReference type="Gene3D" id="2.170.270.10">
    <property type="entry name" value="SET domain"/>
    <property type="match status" value="1"/>
</dbReference>
<dbReference type="Pfam" id="PF05033">
    <property type="entry name" value="Pre-SET"/>
    <property type="match status" value="1"/>
</dbReference>
<organism evidence="11 12">
    <name type="scientific">Coniochaeta pulveracea</name>
    <dbReference type="NCBI Taxonomy" id="177199"/>
    <lineage>
        <taxon>Eukaryota</taxon>
        <taxon>Fungi</taxon>
        <taxon>Dikarya</taxon>
        <taxon>Ascomycota</taxon>
        <taxon>Pezizomycotina</taxon>
        <taxon>Sordariomycetes</taxon>
        <taxon>Sordariomycetidae</taxon>
        <taxon>Coniochaetales</taxon>
        <taxon>Coniochaetaceae</taxon>
        <taxon>Coniochaeta</taxon>
    </lineage>
</organism>
<keyword evidence="4 11" id="KW-0808">Transferase</keyword>
<dbReference type="InterPro" id="IPR007728">
    <property type="entry name" value="Pre-SET_dom"/>
</dbReference>
<dbReference type="CDD" id="cd19473">
    <property type="entry name" value="SET_SUV39H_DIM5-like"/>
    <property type="match status" value="1"/>
</dbReference>
<dbReference type="Pfam" id="PF00856">
    <property type="entry name" value="SET"/>
    <property type="match status" value="1"/>
</dbReference>
<evidence type="ECO:0000256" key="3">
    <source>
        <dbReference type="ARBA" id="ARBA00022603"/>
    </source>
</evidence>
<gene>
    <name evidence="11" type="primary">DIM5</name>
    <name evidence="11" type="ORF">DL546_002470</name>
</gene>
<dbReference type="InterPro" id="IPR003616">
    <property type="entry name" value="Post-SET_dom"/>
</dbReference>
<dbReference type="GO" id="GO:0008270">
    <property type="term" value="F:zinc ion binding"/>
    <property type="evidence" value="ECO:0007669"/>
    <property type="project" value="InterPro"/>
</dbReference>
<dbReference type="GO" id="GO:0005694">
    <property type="term" value="C:chromosome"/>
    <property type="evidence" value="ECO:0007669"/>
    <property type="project" value="UniProtKB-SubCell"/>
</dbReference>
<comment type="subcellular location">
    <subcellularLocation>
        <location evidence="1">Chromosome</location>
    </subcellularLocation>
</comment>
<evidence type="ECO:0000256" key="1">
    <source>
        <dbReference type="ARBA" id="ARBA00004286"/>
    </source>
</evidence>
<name>A0A420Y2S2_9PEZI</name>
<feature type="domain" description="Pre-SET" evidence="9">
    <location>
        <begin position="78"/>
        <end position="164"/>
    </location>
</feature>
<dbReference type="AlphaFoldDB" id="A0A420Y2S2"/>
<dbReference type="GO" id="GO:0042054">
    <property type="term" value="F:histone methyltransferase activity"/>
    <property type="evidence" value="ECO:0007669"/>
    <property type="project" value="InterPro"/>
</dbReference>
<evidence type="ECO:0000259" key="10">
    <source>
        <dbReference type="PROSITE" id="PS50868"/>
    </source>
</evidence>
<accession>A0A420Y2S2</accession>
<evidence type="ECO:0000256" key="4">
    <source>
        <dbReference type="ARBA" id="ARBA00022679"/>
    </source>
</evidence>
<comment type="caution">
    <text evidence="11">The sequence shown here is derived from an EMBL/GenBank/DDBJ whole genome shotgun (WGS) entry which is preliminary data.</text>
</comment>
<keyword evidence="3 11" id="KW-0489">Methyltransferase</keyword>
<dbReference type="InterPro" id="IPR050973">
    <property type="entry name" value="H3K9_Histone-Lys_N-MTase"/>
</dbReference>
<evidence type="ECO:0000256" key="5">
    <source>
        <dbReference type="ARBA" id="ARBA00022691"/>
    </source>
</evidence>
<evidence type="ECO:0000259" key="9">
    <source>
        <dbReference type="PROSITE" id="PS50867"/>
    </source>
</evidence>
<keyword evidence="2" id="KW-0158">Chromosome</keyword>
<feature type="domain" description="SET" evidence="8">
    <location>
        <begin position="167"/>
        <end position="306"/>
    </location>
</feature>